<dbReference type="Proteomes" id="UP001204851">
    <property type="component" value="Unassembled WGS sequence"/>
</dbReference>
<dbReference type="PANTHER" id="PTHR43214:SF43">
    <property type="entry name" value="TWO-COMPONENT RESPONSE REGULATOR"/>
    <property type="match status" value="1"/>
</dbReference>
<keyword evidence="2" id="KW-0238">DNA-binding</keyword>
<dbReference type="SMART" id="SM00421">
    <property type="entry name" value="HTH_LUXR"/>
    <property type="match status" value="1"/>
</dbReference>
<dbReference type="SMART" id="SM00448">
    <property type="entry name" value="REC"/>
    <property type="match status" value="1"/>
</dbReference>
<dbReference type="EMBL" id="JAMXMC010000009">
    <property type="protein sequence ID" value="MCO5978293.1"/>
    <property type="molecule type" value="Genomic_DNA"/>
</dbReference>
<reference evidence="6 7" key="1">
    <citation type="submission" date="2022-06" db="EMBL/GenBank/DDBJ databases">
        <title>Ideonella sp. NS12-5 Genome sequencing and assembly.</title>
        <authorList>
            <person name="Jung Y."/>
        </authorList>
    </citation>
    <scope>NUCLEOTIDE SEQUENCE [LARGE SCALE GENOMIC DNA]</scope>
    <source>
        <strain evidence="6 7">NS12-5</strain>
    </source>
</reference>
<dbReference type="PANTHER" id="PTHR43214">
    <property type="entry name" value="TWO-COMPONENT RESPONSE REGULATOR"/>
    <property type="match status" value="1"/>
</dbReference>
<dbReference type="SUPFAM" id="SSF46894">
    <property type="entry name" value="C-terminal effector domain of the bipartite response regulators"/>
    <property type="match status" value="1"/>
</dbReference>
<feature type="domain" description="HTH luxR-type" evidence="4">
    <location>
        <begin position="141"/>
        <end position="206"/>
    </location>
</feature>
<dbReference type="Gene3D" id="3.40.50.2300">
    <property type="match status" value="1"/>
</dbReference>
<feature type="domain" description="Response regulatory" evidence="5">
    <location>
        <begin position="9"/>
        <end position="125"/>
    </location>
</feature>
<organism evidence="6 7">
    <name type="scientific">Ideonella oryzae</name>
    <dbReference type="NCBI Taxonomy" id="2937441"/>
    <lineage>
        <taxon>Bacteria</taxon>
        <taxon>Pseudomonadati</taxon>
        <taxon>Pseudomonadota</taxon>
        <taxon>Betaproteobacteria</taxon>
        <taxon>Burkholderiales</taxon>
        <taxon>Sphaerotilaceae</taxon>
        <taxon>Ideonella</taxon>
    </lineage>
</organism>
<evidence type="ECO:0000256" key="2">
    <source>
        <dbReference type="ARBA" id="ARBA00023125"/>
    </source>
</evidence>
<evidence type="ECO:0000313" key="6">
    <source>
        <dbReference type="EMBL" id="MCO5978293.1"/>
    </source>
</evidence>
<evidence type="ECO:0000256" key="1">
    <source>
        <dbReference type="ARBA" id="ARBA00022553"/>
    </source>
</evidence>
<name>A0ABT1BQ52_9BURK</name>
<feature type="modified residue" description="4-aspartylphosphate" evidence="3">
    <location>
        <position position="60"/>
    </location>
</feature>
<protein>
    <submittedName>
        <fullName evidence="6">Response regulator transcription factor</fullName>
    </submittedName>
</protein>
<dbReference type="CDD" id="cd06170">
    <property type="entry name" value="LuxR_C_like"/>
    <property type="match status" value="1"/>
</dbReference>
<dbReference type="InterPro" id="IPR039420">
    <property type="entry name" value="WalR-like"/>
</dbReference>
<dbReference type="Pfam" id="PF00196">
    <property type="entry name" value="GerE"/>
    <property type="match status" value="1"/>
</dbReference>
<dbReference type="InterPro" id="IPR001789">
    <property type="entry name" value="Sig_transdc_resp-reg_receiver"/>
</dbReference>
<dbReference type="InterPro" id="IPR058245">
    <property type="entry name" value="NreC/VraR/RcsB-like_REC"/>
</dbReference>
<evidence type="ECO:0000313" key="7">
    <source>
        <dbReference type="Proteomes" id="UP001204851"/>
    </source>
</evidence>
<dbReference type="InterPro" id="IPR011006">
    <property type="entry name" value="CheY-like_superfamily"/>
</dbReference>
<dbReference type="SUPFAM" id="SSF52172">
    <property type="entry name" value="CheY-like"/>
    <property type="match status" value="1"/>
</dbReference>
<dbReference type="InterPro" id="IPR016032">
    <property type="entry name" value="Sig_transdc_resp-reg_C-effctor"/>
</dbReference>
<dbReference type="InterPro" id="IPR000792">
    <property type="entry name" value="Tscrpt_reg_LuxR_C"/>
</dbReference>
<evidence type="ECO:0000259" key="5">
    <source>
        <dbReference type="PROSITE" id="PS50110"/>
    </source>
</evidence>
<dbReference type="PRINTS" id="PR00038">
    <property type="entry name" value="HTHLUXR"/>
</dbReference>
<evidence type="ECO:0000256" key="3">
    <source>
        <dbReference type="PROSITE-ProRule" id="PRU00169"/>
    </source>
</evidence>
<dbReference type="PROSITE" id="PS50043">
    <property type="entry name" value="HTH_LUXR_2"/>
    <property type="match status" value="1"/>
</dbReference>
<dbReference type="CDD" id="cd17535">
    <property type="entry name" value="REC_NarL-like"/>
    <property type="match status" value="1"/>
</dbReference>
<accession>A0ABT1BQ52</accession>
<dbReference type="Pfam" id="PF00072">
    <property type="entry name" value="Response_reg"/>
    <property type="match status" value="1"/>
</dbReference>
<sequence length="210" mass="22767">MPSSPAPIQVLTVDDHPLMREGIAAVIGRQTGMAVVGEAENGSRGVELFRQLQPDVTLMDLQMPSLDGLSALQQIREEAPQARIIVLTTYKADARAWQALKAGAAGYLLKSALRTCLIDAIRAVHGGGRWIPSEVAIEIATHATDEKLTEREAEVLRQVAQGLSNREIGELLSLSEETIKARVKTILSKLGARDRTHAVVIALQRGLIRL</sequence>
<comment type="caution">
    <text evidence="6">The sequence shown here is derived from an EMBL/GenBank/DDBJ whole genome shotgun (WGS) entry which is preliminary data.</text>
</comment>
<keyword evidence="1 3" id="KW-0597">Phosphoprotein</keyword>
<proteinExistence type="predicted"/>
<dbReference type="PROSITE" id="PS50110">
    <property type="entry name" value="RESPONSE_REGULATORY"/>
    <property type="match status" value="1"/>
</dbReference>
<keyword evidence="7" id="KW-1185">Reference proteome</keyword>
<dbReference type="RefSeq" id="WP_252770896.1">
    <property type="nucleotide sequence ID" value="NZ_JAMXMC010000009.1"/>
</dbReference>
<gene>
    <name evidence="6" type="ORF">M0L44_16460</name>
</gene>
<evidence type="ECO:0000259" key="4">
    <source>
        <dbReference type="PROSITE" id="PS50043"/>
    </source>
</evidence>